<dbReference type="FunFam" id="3.20.20.140:FF:000005">
    <property type="entry name" value="TatD family hydrolase"/>
    <property type="match status" value="1"/>
</dbReference>
<protein>
    <submittedName>
        <fullName evidence="5">Putative deoxyribonuclease YcfH</fullName>
        <ecNumber evidence="5">3.1.21.-</ecNumber>
    </submittedName>
</protein>
<dbReference type="OrthoDB" id="9810005at2"/>
<dbReference type="InterPro" id="IPR001130">
    <property type="entry name" value="TatD-like"/>
</dbReference>
<dbReference type="GO" id="GO:0005829">
    <property type="term" value="C:cytosol"/>
    <property type="evidence" value="ECO:0007669"/>
    <property type="project" value="TreeGrafter"/>
</dbReference>
<dbReference type="InterPro" id="IPR018228">
    <property type="entry name" value="DNase_TatD-rel_CS"/>
</dbReference>
<keyword evidence="3 5" id="KW-0378">Hydrolase</keyword>
<feature type="binding site" evidence="4">
    <location>
        <position position="92"/>
    </location>
    <ligand>
        <name>a divalent metal cation</name>
        <dbReference type="ChEBI" id="CHEBI:60240"/>
        <label>1</label>
    </ligand>
</feature>
<evidence type="ECO:0000256" key="1">
    <source>
        <dbReference type="ARBA" id="ARBA00009275"/>
    </source>
</evidence>
<evidence type="ECO:0000256" key="2">
    <source>
        <dbReference type="ARBA" id="ARBA00022723"/>
    </source>
</evidence>
<dbReference type="InterPro" id="IPR032466">
    <property type="entry name" value="Metal_Hydrolase"/>
</dbReference>
<evidence type="ECO:0000256" key="3">
    <source>
        <dbReference type="ARBA" id="ARBA00022801"/>
    </source>
</evidence>
<feature type="binding site" evidence="4">
    <location>
        <position position="154"/>
    </location>
    <ligand>
        <name>a divalent metal cation</name>
        <dbReference type="ChEBI" id="CHEBI:60240"/>
        <label>2</label>
    </ligand>
</feature>
<dbReference type="PANTHER" id="PTHR46124:SF2">
    <property type="entry name" value="D-AMINOACYL-TRNA DEACYLASE"/>
    <property type="match status" value="1"/>
</dbReference>
<name>A0A518ARY4_9BACT</name>
<feature type="binding site" evidence="4">
    <location>
        <position position="128"/>
    </location>
    <ligand>
        <name>a divalent metal cation</name>
        <dbReference type="ChEBI" id="CHEBI:60240"/>
        <label>2</label>
    </ligand>
</feature>
<dbReference type="EC" id="3.1.21.-" evidence="5"/>
<reference evidence="5 6" key="1">
    <citation type="submission" date="2019-02" db="EMBL/GenBank/DDBJ databases">
        <title>Deep-cultivation of Planctomycetes and their phenomic and genomic characterization uncovers novel biology.</title>
        <authorList>
            <person name="Wiegand S."/>
            <person name="Jogler M."/>
            <person name="Boedeker C."/>
            <person name="Pinto D."/>
            <person name="Vollmers J."/>
            <person name="Rivas-Marin E."/>
            <person name="Kohn T."/>
            <person name="Peeters S.H."/>
            <person name="Heuer A."/>
            <person name="Rast P."/>
            <person name="Oberbeckmann S."/>
            <person name="Bunk B."/>
            <person name="Jeske O."/>
            <person name="Meyerdierks A."/>
            <person name="Storesund J.E."/>
            <person name="Kallscheuer N."/>
            <person name="Luecker S."/>
            <person name="Lage O.M."/>
            <person name="Pohl T."/>
            <person name="Merkel B.J."/>
            <person name="Hornburger P."/>
            <person name="Mueller R.-W."/>
            <person name="Bruemmer F."/>
            <person name="Labrenz M."/>
            <person name="Spormann A.M."/>
            <person name="Op den Camp H."/>
            <person name="Overmann J."/>
            <person name="Amann R."/>
            <person name="Jetten M.S.M."/>
            <person name="Mascher T."/>
            <person name="Medema M.H."/>
            <person name="Devos D.P."/>
            <person name="Kaster A.-K."/>
            <person name="Ovreas L."/>
            <person name="Rohde M."/>
            <person name="Galperin M.Y."/>
            <person name="Jogler C."/>
        </authorList>
    </citation>
    <scope>NUCLEOTIDE SEQUENCE [LARGE SCALE GENOMIC DNA]</scope>
    <source>
        <strain evidence="5 6">Pan181</strain>
    </source>
</reference>
<dbReference type="PIRSF" id="PIRSF005902">
    <property type="entry name" value="DNase_TatD"/>
    <property type="match status" value="1"/>
</dbReference>
<evidence type="ECO:0000313" key="5">
    <source>
        <dbReference type="EMBL" id="QDU57481.1"/>
    </source>
</evidence>
<organism evidence="5 6">
    <name type="scientific">Aeoliella mucimassa</name>
    <dbReference type="NCBI Taxonomy" id="2527972"/>
    <lineage>
        <taxon>Bacteria</taxon>
        <taxon>Pseudomonadati</taxon>
        <taxon>Planctomycetota</taxon>
        <taxon>Planctomycetia</taxon>
        <taxon>Pirellulales</taxon>
        <taxon>Lacipirellulaceae</taxon>
        <taxon>Aeoliella</taxon>
    </lineage>
</organism>
<dbReference type="GO" id="GO:0016788">
    <property type="term" value="F:hydrolase activity, acting on ester bonds"/>
    <property type="evidence" value="ECO:0007669"/>
    <property type="project" value="InterPro"/>
</dbReference>
<dbReference type="GO" id="GO:0046872">
    <property type="term" value="F:metal ion binding"/>
    <property type="evidence" value="ECO:0007669"/>
    <property type="project" value="UniProtKB-KW"/>
</dbReference>
<dbReference type="Pfam" id="PF01026">
    <property type="entry name" value="TatD_DNase"/>
    <property type="match status" value="1"/>
</dbReference>
<gene>
    <name evidence="5" type="primary">ycfH</name>
    <name evidence="5" type="ORF">Pan181_36980</name>
</gene>
<dbReference type="PROSITE" id="PS01137">
    <property type="entry name" value="TATD_1"/>
    <property type="match status" value="1"/>
</dbReference>
<dbReference type="GO" id="GO:0004536">
    <property type="term" value="F:DNA nuclease activity"/>
    <property type="evidence" value="ECO:0007669"/>
    <property type="project" value="InterPro"/>
</dbReference>
<sequence length="259" mass="28552">MYFDTHAHLDQDNFDDDRDEVVARAHQAGVTHILAMGVSAASSARCVELASQYSGMYAAVGIQPNYVHETDPGDWDRIVQLAQQPRVVALGETGLDRYWDDAPFDVQQDYFDRHLRHSQATGLPFIVHMRECEADVLEMLREAAARGPLAGVMHSYTGTAAGAAESIELGLYVSFAGMVTYKKSDELREVAATVPLDRMLIETDSPYLSPEPMRKIRRNEPAHVVHTCSCLAEVLGTTPMKVAEATTANAKRLFGIDKA</sequence>
<feature type="binding site" evidence="4">
    <location>
        <position position="6"/>
    </location>
    <ligand>
        <name>a divalent metal cation</name>
        <dbReference type="ChEBI" id="CHEBI:60240"/>
        <label>1</label>
    </ligand>
</feature>
<dbReference type="CDD" id="cd01310">
    <property type="entry name" value="TatD_DNAse"/>
    <property type="match status" value="1"/>
</dbReference>
<dbReference type="EMBL" id="CP036278">
    <property type="protein sequence ID" value="QDU57481.1"/>
    <property type="molecule type" value="Genomic_DNA"/>
</dbReference>
<dbReference type="SUPFAM" id="SSF51556">
    <property type="entry name" value="Metallo-dependent hydrolases"/>
    <property type="match status" value="1"/>
</dbReference>
<accession>A0A518ARY4</accession>
<comment type="similarity">
    <text evidence="1">Belongs to the metallo-dependent hydrolases superfamily. TatD-type hydrolase family.</text>
</comment>
<dbReference type="RefSeq" id="WP_145248685.1">
    <property type="nucleotide sequence ID" value="NZ_CP036278.1"/>
</dbReference>
<proteinExistence type="inferred from homology"/>
<feature type="binding site" evidence="4">
    <location>
        <position position="8"/>
    </location>
    <ligand>
        <name>a divalent metal cation</name>
        <dbReference type="ChEBI" id="CHEBI:60240"/>
        <label>1</label>
    </ligand>
</feature>
<dbReference type="InterPro" id="IPR015991">
    <property type="entry name" value="TatD/YcfH-like"/>
</dbReference>
<dbReference type="Gene3D" id="3.20.20.140">
    <property type="entry name" value="Metal-dependent hydrolases"/>
    <property type="match status" value="1"/>
</dbReference>
<dbReference type="NCBIfam" id="TIGR00010">
    <property type="entry name" value="YchF/TatD family DNA exonuclease"/>
    <property type="match status" value="1"/>
</dbReference>
<keyword evidence="2 4" id="KW-0479">Metal-binding</keyword>
<dbReference type="AlphaFoldDB" id="A0A518ARY4"/>
<evidence type="ECO:0000256" key="4">
    <source>
        <dbReference type="PIRSR" id="PIRSR005902-1"/>
    </source>
</evidence>
<feature type="binding site" evidence="4">
    <location>
        <position position="204"/>
    </location>
    <ligand>
        <name>a divalent metal cation</name>
        <dbReference type="ChEBI" id="CHEBI:60240"/>
        <label>1</label>
    </ligand>
</feature>
<evidence type="ECO:0000313" key="6">
    <source>
        <dbReference type="Proteomes" id="UP000315750"/>
    </source>
</evidence>
<dbReference type="PANTHER" id="PTHR46124">
    <property type="entry name" value="D-AMINOACYL-TRNA DEACYLASE"/>
    <property type="match status" value="1"/>
</dbReference>
<dbReference type="Proteomes" id="UP000315750">
    <property type="component" value="Chromosome"/>
</dbReference>
<dbReference type="KEGG" id="amuc:Pan181_36980"/>
<keyword evidence="6" id="KW-1185">Reference proteome</keyword>